<comment type="similarity">
    <text evidence="1">Belongs to the iron-sulfur cluster assembly SufBD family.</text>
</comment>
<protein>
    <submittedName>
        <fullName evidence="4">Iron-sulfur cluster assembly protein SufB</fullName>
    </submittedName>
</protein>
<comment type="caution">
    <text evidence="4">The sequence shown here is derived from an EMBL/GenBank/DDBJ whole genome shotgun (WGS) entry which is preliminary data.</text>
</comment>
<sequence length="152" mass="17148">MRDSYQLHAAVVEVIIHKDAEVKYSTVQNWFPGDNNTGGILNFVTKRALCEGENSKMSWTQSETGSAITWKYPSCILRGDNSIGEFFSVALTSGHQQADTGTKNDPYRQEHPLDHHLERDLRRTQPEQLSRGWSKSCRPRLTPATSPSAIRC</sequence>
<feature type="region of interest" description="Disordered" evidence="2">
    <location>
        <begin position="95"/>
        <end position="152"/>
    </location>
</feature>
<dbReference type="Proteomes" id="UP000254545">
    <property type="component" value="Unassembled WGS sequence"/>
</dbReference>
<feature type="domain" description="SUF system FeS cluster assembly SufBD core" evidence="3">
    <location>
        <begin position="5"/>
        <end position="105"/>
    </location>
</feature>
<dbReference type="AlphaFoldDB" id="A0A7H4MM45"/>
<proteinExistence type="inferred from homology"/>
<dbReference type="InterPro" id="IPR055346">
    <property type="entry name" value="Fe-S_cluster_assembly_SufBD"/>
</dbReference>
<reference evidence="4 5" key="1">
    <citation type="submission" date="2018-06" db="EMBL/GenBank/DDBJ databases">
        <authorList>
            <consortium name="Pathogen Informatics"/>
            <person name="Doyle S."/>
        </authorList>
    </citation>
    <scope>NUCLEOTIDE SEQUENCE [LARGE SCALE GENOMIC DNA]</scope>
    <source>
        <strain evidence="4 5">NCTC9177</strain>
    </source>
</reference>
<feature type="compositionally biased region" description="Polar residues" evidence="2">
    <location>
        <begin position="143"/>
        <end position="152"/>
    </location>
</feature>
<evidence type="ECO:0000256" key="1">
    <source>
        <dbReference type="ARBA" id="ARBA00043967"/>
    </source>
</evidence>
<dbReference type="InterPro" id="IPR037284">
    <property type="entry name" value="SUF_FeS_clus_asmbl_SufBD_sf"/>
</dbReference>
<feature type="compositionally biased region" description="Basic and acidic residues" evidence="2">
    <location>
        <begin position="105"/>
        <end position="125"/>
    </location>
</feature>
<organism evidence="4 5">
    <name type="scientific">Klebsiella variicola</name>
    <dbReference type="NCBI Taxonomy" id="244366"/>
    <lineage>
        <taxon>Bacteria</taxon>
        <taxon>Pseudomonadati</taxon>
        <taxon>Pseudomonadota</taxon>
        <taxon>Gammaproteobacteria</taxon>
        <taxon>Enterobacterales</taxon>
        <taxon>Enterobacteriaceae</taxon>
        <taxon>Klebsiella/Raoultella group</taxon>
        <taxon>Klebsiella</taxon>
        <taxon>Klebsiella pneumoniae complex</taxon>
    </lineage>
</organism>
<dbReference type="EMBL" id="UGKR01000003">
    <property type="protein sequence ID" value="STS91395.1"/>
    <property type="molecule type" value="Genomic_DNA"/>
</dbReference>
<dbReference type="PANTHER" id="PTHR30508">
    <property type="entry name" value="FES CLUSTER ASSEMBLY PROTEIN SUF"/>
    <property type="match status" value="1"/>
</dbReference>
<evidence type="ECO:0000313" key="5">
    <source>
        <dbReference type="Proteomes" id="UP000254545"/>
    </source>
</evidence>
<evidence type="ECO:0000259" key="3">
    <source>
        <dbReference type="Pfam" id="PF01458"/>
    </source>
</evidence>
<evidence type="ECO:0000256" key="2">
    <source>
        <dbReference type="SAM" id="MobiDB-lite"/>
    </source>
</evidence>
<dbReference type="SUPFAM" id="SSF101960">
    <property type="entry name" value="Stabilizer of iron transporter SufD"/>
    <property type="match status" value="1"/>
</dbReference>
<gene>
    <name evidence="4" type="primary">sufB_2</name>
    <name evidence="4" type="ORF">NCTC9177_05301</name>
</gene>
<name>A0A7H4MM45_KLEVA</name>
<dbReference type="InterPro" id="IPR000825">
    <property type="entry name" value="SUF_FeS_clus_asmbl_SufBD_core"/>
</dbReference>
<evidence type="ECO:0000313" key="4">
    <source>
        <dbReference type="EMBL" id="STS91395.1"/>
    </source>
</evidence>
<dbReference type="PANTHER" id="PTHR30508:SF1">
    <property type="entry name" value="UPF0051 PROTEIN ABCI8, CHLOROPLASTIC-RELATED"/>
    <property type="match status" value="1"/>
</dbReference>
<accession>A0A7H4MM45</accession>
<dbReference type="Pfam" id="PF01458">
    <property type="entry name" value="SUFBD_core"/>
    <property type="match status" value="1"/>
</dbReference>
<dbReference type="GO" id="GO:0016226">
    <property type="term" value="P:iron-sulfur cluster assembly"/>
    <property type="evidence" value="ECO:0007669"/>
    <property type="project" value="InterPro"/>
</dbReference>